<dbReference type="InterPro" id="IPR004733">
    <property type="entry name" value="PurM_cligase"/>
</dbReference>
<dbReference type="UniPathway" id="UPA00074">
    <property type="reaction ID" value="UER00129"/>
</dbReference>
<organism evidence="12">
    <name type="scientific">marine metagenome</name>
    <dbReference type="NCBI Taxonomy" id="408172"/>
    <lineage>
        <taxon>unclassified sequences</taxon>
        <taxon>metagenomes</taxon>
        <taxon>ecological metagenomes</taxon>
    </lineage>
</organism>
<gene>
    <name evidence="12" type="ORF">METZ01_LOCUS53161</name>
</gene>
<dbReference type="GO" id="GO:0006189">
    <property type="term" value="P:'de novo' IMP biosynthetic process"/>
    <property type="evidence" value="ECO:0007669"/>
    <property type="project" value="UniProtKB-UniPathway"/>
</dbReference>
<dbReference type="InterPro" id="IPR036676">
    <property type="entry name" value="PurM-like_C_sf"/>
</dbReference>
<dbReference type="GO" id="GO:0004637">
    <property type="term" value="F:phosphoribosylamine-glycine ligase activity"/>
    <property type="evidence" value="ECO:0007669"/>
    <property type="project" value="TreeGrafter"/>
</dbReference>
<keyword evidence="5" id="KW-0547">Nucleotide-binding</keyword>
<dbReference type="NCBIfam" id="TIGR00878">
    <property type="entry name" value="purM"/>
    <property type="match status" value="1"/>
</dbReference>
<dbReference type="Pfam" id="PF00586">
    <property type="entry name" value="AIRS"/>
    <property type="match status" value="1"/>
</dbReference>
<proteinExistence type="inferred from homology"/>
<dbReference type="GO" id="GO:0005524">
    <property type="term" value="F:ATP binding"/>
    <property type="evidence" value="ECO:0007669"/>
    <property type="project" value="UniProtKB-KW"/>
</dbReference>
<evidence type="ECO:0000256" key="4">
    <source>
        <dbReference type="ARBA" id="ARBA00022598"/>
    </source>
</evidence>
<evidence type="ECO:0000256" key="1">
    <source>
        <dbReference type="ARBA" id="ARBA00004686"/>
    </source>
</evidence>
<dbReference type="InterPro" id="IPR016188">
    <property type="entry name" value="PurM-like_N"/>
</dbReference>
<dbReference type="PANTHER" id="PTHR10520:SF12">
    <property type="entry name" value="TRIFUNCTIONAL PURINE BIOSYNTHETIC PROTEIN ADENOSINE-3"/>
    <property type="match status" value="1"/>
</dbReference>
<dbReference type="GO" id="GO:0046084">
    <property type="term" value="P:adenine biosynthetic process"/>
    <property type="evidence" value="ECO:0007669"/>
    <property type="project" value="TreeGrafter"/>
</dbReference>
<feature type="domain" description="PurM-like N-terminal" evidence="10">
    <location>
        <begin position="61"/>
        <end position="166"/>
    </location>
</feature>
<dbReference type="AlphaFoldDB" id="A0A381SDE4"/>
<feature type="domain" description="PurM-like C-terminal" evidence="11">
    <location>
        <begin position="179"/>
        <end position="340"/>
    </location>
</feature>
<dbReference type="FunFam" id="3.90.650.10:FF:000001">
    <property type="entry name" value="Phosphoribosylformylglycinamidine cyclo-ligase"/>
    <property type="match status" value="1"/>
</dbReference>
<evidence type="ECO:0000256" key="3">
    <source>
        <dbReference type="ARBA" id="ARBA00013047"/>
    </source>
</evidence>
<dbReference type="EC" id="6.3.3.1" evidence="3"/>
<evidence type="ECO:0000256" key="7">
    <source>
        <dbReference type="ARBA" id="ARBA00031908"/>
    </source>
</evidence>
<dbReference type="Gene3D" id="3.30.1330.10">
    <property type="entry name" value="PurM-like, N-terminal domain"/>
    <property type="match status" value="1"/>
</dbReference>
<dbReference type="Pfam" id="PF02769">
    <property type="entry name" value="AIRS_C"/>
    <property type="match status" value="1"/>
</dbReference>
<comment type="catalytic activity">
    <reaction evidence="9">
        <text>2-formamido-N(1)-(5-O-phospho-beta-D-ribosyl)acetamidine + ATP = 5-amino-1-(5-phospho-beta-D-ribosyl)imidazole + ADP + phosphate + H(+)</text>
        <dbReference type="Rhea" id="RHEA:23032"/>
        <dbReference type="ChEBI" id="CHEBI:15378"/>
        <dbReference type="ChEBI" id="CHEBI:30616"/>
        <dbReference type="ChEBI" id="CHEBI:43474"/>
        <dbReference type="ChEBI" id="CHEBI:137981"/>
        <dbReference type="ChEBI" id="CHEBI:147287"/>
        <dbReference type="ChEBI" id="CHEBI:456216"/>
        <dbReference type="EC" id="6.3.3.1"/>
    </reaction>
</comment>
<comment type="pathway">
    <text evidence="1">Purine metabolism; IMP biosynthesis via de novo pathway; 5-amino-1-(5-phospho-D-ribosyl)imidazole from N(2)-formyl-N(1)-(5-phospho-D-ribosyl)glycinamide: step 2/2.</text>
</comment>
<protein>
    <recommendedName>
        <fullName evidence="3">phosphoribosylformylglycinamidine cyclo-ligase</fullName>
        <ecNumber evidence="3">6.3.3.1</ecNumber>
    </recommendedName>
    <alternativeName>
        <fullName evidence="8">AIR synthase</fullName>
    </alternativeName>
    <alternativeName>
        <fullName evidence="7">Phosphoribosyl-aminoimidazole synthetase</fullName>
    </alternativeName>
</protein>
<reference evidence="12" key="1">
    <citation type="submission" date="2018-05" db="EMBL/GenBank/DDBJ databases">
        <authorList>
            <person name="Lanie J.A."/>
            <person name="Ng W.-L."/>
            <person name="Kazmierczak K.M."/>
            <person name="Andrzejewski T.M."/>
            <person name="Davidsen T.M."/>
            <person name="Wayne K.J."/>
            <person name="Tettelin H."/>
            <person name="Glass J.I."/>
            <person name="Rusch D."/>
            <person name="Podicherti R."/>
            <person name="Tsui H.-C.T."/>
            <person name="Winkler M.E."/>
        </authorList>
    </citation>
    <scope>NUCLEOTIDE SEQUENCE</scope>
</reference>
<sequence>MTTKKTKLTYSDSGVDIDEANQLIDNIKPIVRQTLNKNVLSNIGGFGALYELDIKQYKKPVLVSGTDGVGTKVMLAKELSQFDQIGIDLVAMCVNDVITLGAKPLFFLDYFATSKLNTSEATNIIKGIAEGCLQSEMALIGGETAEMPGVYQSGDFDLAGFCVGVVDYENIIDGQNIKPTDSIIGIESSGPHSNGYSLIRKIIEVNSINLQDKLGDRTIGEAIIEPTTIYSKAINHLQETCEIHGMAHITGGGFKENIVRILPENINAEINLNAWQQPEVFNWIQTEGNVDQEEMLRTFNCGIGFVLVVSNSDSKRVINALAETGHNAYLIGEVTTGKKEVRLSL</sequence>
<evidence type="ECO:0000256" key="8">
    <source>
        <dbReference type="ARBA" id="ARBA00032931"/>
    </source>
</evidence>
<dbReference type="EMBL" id="UINC01002788">
    <property type="protein sequence ID" value="SVA00307.1"/>
    <property type="molecule type" value="Genomic_DNA"/>
</dbReference>
<evidence type="ECO:0000259" key="10">
    <source>
        <dbReference type="Pfam" id="PF00586"/>
    </source>
</evidence>
<evidence type="ECO:0000256" key="5">
    <source>
        <dbReference type="ARBA" id="ARBA00022741"/>
    </source>
</evidence>
<dbReference type="SUPFAM" id="SSF55326">
    <property type="entry name" value="PurM N-terminal domain-like"/>
    <property type="match status" value="1"/>
</dbReference>
<dbReference type="GO" id="GO:0004641">
    <property type="term" value="F:phosphoribosylformylglycinamidine cyclo-ligase activity"/>
    <property type="evidence" value="ECO:0007669"/>
    <property type="project" value="UniProtKB-EC"/>
</dbReference>
<evidence type="ECO:0000259" key="11">
    <source>
        <dbReference type="Pfam" id="PF02769"/>
    </source>
</evidence>
<accession>A0A381SDE4</accession>
<dbReference type="FunFam" id="3.30.1330.10:FF:000001">
    <property type="entry name" value="Phosphoribosylformylglycinamidine cyclo-ligase"/>
    <property type="match status" value="1"/>
</dbReference>
<evidence type="ECO:0000256" key="6">
    <source>
        <dbReference type="ARBA" id="ARBA00022840"/>
    </source>
</evidence>
<dbReference type="SUPFAM" id="SSF56042">
    <property type="entry name" value="PurM C-terminal domain-like"/>
    <property type="match status" value="1"/>
</dbReference>
<keyword evidence="6" id="KW-0067">ATP-binding</keyword>
<evidence type="ECO:0000256" key="2">
    <source>
        <dbReference type="ARBA" id="ARBA00010280"/>
    </source>
</evidence>
<dbReference type="InterPro" id="IPR010918">
    <property type="entry name" value="PurM-like_C_dom"/>
</dbReference>
<dbReference type="InterPro" id="IPR036921">
    <property type="entry name" value="PurM-like_N_sf"/>
</dbReference>
<evidence type="ECO:0000313" key="12">
    <source>
        <dbReference type="EMBL" id="SVA00307.1"/>
    </source>
</evidence>
<name>A0A381SDE4_9ZZZZ</name>
<evidence type="ECO:0000256" key="9">
    <source>
        <dbReference type="ARBA" id="ARBA00049057"/>
    </source>
</evidence>
<dbReference type="CDD" id="cd02196">
    <property type="entry name" value="PurM"/>
    <property type="match status" value="1"/>
</dbReference>
<dbReference type="GO" id="GO:0005829">
    <property type="term" value="C:cytosol"/>
    <property type="evidence" value="ECO:0007669"/>
    <property type="project" value="TreeGrafter"/>
</dbReference>
<comment type="similarity">
    <text evidence="2">Belongs to the AIR synthase family.</text>
</comment>
<dbReference type="PANTHER" id="PTHR10520">
    <property type="entry name" value="TRIFUNCTIONAL PURINE BIOSYNTHETIC PROTEIN ADENOSINE-3-RELATED"/>
    <property type="match status" value="1"/>
</dbReference>
<dbReference type="HAMAP" id="MF_00741">
    <property type="entry name" value="AIRS"/>
    <property type="match status" value="1"/>
</dbReference>
<dbReference type="Gene3D" id="3.90.650.10">
    <property type="entry name" value="PurM-like C-terminal domain"/>
    <property type="match status" value="1"/>
</dbReference>
<keyword evidence="4" id="KW-0436">Ligase</keyword>